<evidence type="ECO:0000313" key="8">
    <source>
        <dbReference type="Ensembl" id="ENSPMGP00000004804.1"/>
    </source>
</evidence>
<proteinExistence type="predicted"/>
<dbReference type="STRING" id="409849.ENSPMGP00000004804"/>
<feature type="domain" description="C2H2-type" evidence="7">
    <location>
        <begin position="321"/>
        <end position="350"/>
    </location>
</feature>
<dbReference type="FunFam" id="3.30.160.60:FF:000125">
    <property type="entry name" value="Putative zinc finger protein 143"/>
    <property type="match status" value="1"/>
</dbReference>
<feature type="region of interest" description="Disordered" evidence="6">
    <location>
        <begin position="803"/>
        <end position="829"/>
    </location>
</feature>
<feature type="compositionally biased region" description="Low complexity" evidence="6">
    <location>
        <begin position="22"/>
        <end position="34"/>
    </location>
</feature>
<dbReference type="InterPro" id="IPR036236">
    <property type="entry name" value="Znf_C2H2_sf"/>
</dbReference>
<dbReference type="GO" id="GO:0008270">
    <property type="term" value="F:zinc ion binding"/>
    <property type="evidence" value="ECO:0007669"/>
    <property type="project" value="UniProtKB-KW"/>
</dbReference>
<feature type="region of interest" description="Disordered" evidence="6">
    <location>
        <begin position="1"/>
        <end position="34"/>
    </location>
</feature>
<feature type="domain" description="C2H2-type" evidence="7">
    <location>
        <begin position="291"/>
        <end position="320"/>
    </location>
</feature>
<dbReference type="PROSITE" id="PS00028">
    <property type="entry name" value="ZINC_FINGER_C2H2_1"/>
    <property type="match status" value="9"/>
</dbReference>
<evidence type="ECO:0000256" key="6">
    <source>
        <dbReference type="SAM" id="MobiDB-lite"/>
    </source>
</evidence>
<evidence type="ECO:0000256" key="5">
    <source>
        <dbReference type="PROSITE-ProRule" id="PRU00042"/>
    </source>
</evidence>
<dbReference type="InterPro" id="IPR013087">
    <property type="entry name" value="Znf_C2H2_type"/>
</dbReference>
<feature type="domain" description="C2H2-type" evidence="7">
    <location>
        <begin position="534"/>
        <end position="559"/>
    </location>
</feature>
<evidence type="ECO:0000256" key="4">
    <source>
        <dbReference type="ARBA" id="ARBA00022833"/>
    </source>
</evidence>
<dbReference type="Pfam" id="PF00096">
    <property type="entry name" value="zf-C2H2"/>
    <property type="match status" value="6"/>
</dbReference>
<feature type="domain" description="C2H2-type" evidence="7">
    <location>
        <begin position="351"/>
        <end position="378"/>
    </location>
</feature>
<reference evidence="8" key="2">
    <citation type="submission" date="2025-09" db="UniProtKB">
        <authorList>
            <consortium name="Ensembl"/>
        </authorList>
    </citation>
    <scope>IDENTIFICATION</scope>
</reference>
<sequence>MEIQGLSDAQNNHSQHGALCGPTLSPAPTTSTPRTRFISSKCEVDGQHQSDNNNNNNTRPRTAACRLQAEHGSAEDCPPAQQTAPSEKHSAAYKCSNFRKHHGAQFSPQQPAQTWSYSSAGRVAEGKMALSRLEEEGGQETASGLQTHHEDSTHSALNSQPAGEHGTAVCKDLQRLYVVLTVTPHSGKTEASSSGINTLAASSSSEMKDSELSLVDDCSTLYTLTEADLITPSPKAAALNTENEEVHGPIKSKKEIISLFTCPEPGCAFTFVSRQKLKVHQLHHAEDPRPFQCTVEGCGWAFATSYKLKRHLQSHDKQRPFECTIEGCDRRFTTVYNLKAHIKNHKQDDAFACDICSERFRSATRLASHQRVHFEPQRPHKCDFPGCEKTFMTFSALFSHNRTHFRESGHFSCTFPGCDKTYDKACRLKIHLRSHTGERPFVCDSEGCGWSFTSMSKLLRHKRKHDDDRRFICTEEGCGKSFTRAEHLKGHSITHLGTKPFQCHAEGCNARFSARSSLYIHSKKHKQDASSLRNRCPVADCTKHFSSRSSLKSHMLKGHHISPDVLSQMEMTPALTPSSELVSPSPALVPGGGTAVDQLTNLDLSSLLSGVSTGTVPTAGIGVGIPVSGASSSGMFTMDLSMVSSSILTIDPSSVGSTLSTRTSTTLRSVEEVLPPQGTLNLDDVQSVTPEALGSLSSLSIQGAGVSADSLSVETTAPVVELLASPPKAPEGSGPGSGPLLSCVEVMETQEGEKVLTQFETGGSARTDYRAIQLAKKKKQRGSISGKFVTSFFMVFVVASNKPSGMTEEDNNSENSQFTGSTINLQDLE</sequence>
<feature type="domain" description="C2H2-type" evidence="7">
    <location>
        <begin position="380"/>
        <end position="409"/>
    </location>
</feature>
<feature type="region of interest" description="Disordered" evidence="6">
    <location>
        <begin position="132"/>
        <end position="165"/>
    </location>
</feature>
<reference evidence="8" key="1">
    <citation type="submission" date="2025-08" db="UniProtKB">
        <authorList>
            <consortium name="Ensembl"/>
        </authorList>
    </citation>
    <scope>IDENTIFICATION</scope>
</reference>
<dbReference type="GO" id="GO:0006357">
    <property type="term" value="P:regulation of transcription by RNA polymerase II"/>
    <property type="evidence" value="ECO:0007669"/>
    <property type="project" value="TreeGrafter"/>
</dbReference>
<dbReference type="GO" id="GO:0005634">
    <property type="term" value="C:nucleus"/>
    <property type="evidence" value="ECO:0007669"/>
    <property type="project" value="TreeGrafter"/>
</dbReference>
<dbReference type="FunFam" id="3.30.160.60:FF:000257">
    <property type="entry name" value="ZXD family zinc finger C"/>
    <property type="match status" value="2"/>
</dbReference>
<feature type="domain" description="C2H2-type" evidence="7">
    <location>
        <begin position="260"/>
        <end position="289"/>
    </location>
</feature>
<dbReference type="GO" id="GO:0003712">
    <property type="term" value="F:transcription coregulator activity"/>
    <property type="evidence" value="ECO:0007669"/>
    <property type="project" value="TreeGrafter"/>
</dbReference>
<feature type="domain" description="C2H2-type" evidence="7">
    <location>
        <begin position="411"/>
        <end position="440"/>
    </location>
</feature>
<dbReference type="SUPFAM" id="SSF57667">
    <property type="entry name" value="beta-beta-alpha zinc fingers"/>
    <property type="match status" value="5"/>
</dbReference>
<dbReference type="Gene3D" id="3.30.160.60">
    <property type="entry name" value="Classic Zinc Finger"/>
    <property type="match status" value="7"/>
</dbReference>
<dbReference type="PANTHER" id="PTHR46179">
    <property type="entry name" value="ZINC FINGER PROTEIN"/>
    <property type="match status" value="1"/>
</dbReference>
<protein>
    <recommendedName>
        <fullName evidence="7">C2H2-type domain-containing protein</fullName>
    </recommendedName>
</protein>
<keyword evidence="4" id="KW-0862">Zinc</keyword>
<dbReference type="Proteomes" id="UP000261520">
    <property type="component" value="Unplaced"/>
</dbReference>
<keyword evidence="1" id="KW-0479">Metal-binding</keyword>
<dbReference type="PROSITE" id="PS50157">
    <property type="entry name" value="ZINC_FINGER_C2H2_2"/>
    <property type="match status" value="10"/>
</dbReference>
<dbReference type="AlphaFoldDB" id="A0A3B3ZJY0"/>
<feature type="compositionally biased region" description="Polar residues" evidence="6">
    <location>
        <begin position="813"/>
        <end position="829"/>
    </location>
</feature>
<dbReference type="InterPro" id="IPR051061">
    <property type="entry name" value="Zinc_finger_trans_reg"/>
</dbReference>
<accession>A0A3B3ZJY0</accession>
<keyword evidence="2" id="KW-0677">Repeat</keyword>
<name>A0A3B3ZJY0_9GOBI</name>
<dbReference type="PANTHER" id="PTHR46179:SF5">
    <property type="entry name" value="ZINC FINGER PROTEIN ZXDC"/>
    <property type="match status" value="1"/>
</dbReference>
<evidence type="ECO:0000313" key="9">
    <source>
        <dbReference type="Proteomes" id="UP000261520"/>
    </source>
</evidence>
<evidence type="ECO:0000256" key="3">
    <source>
        <dbReference type="ARBA" id="ARBA00022771"/>
    </source>
</evidence>
<dbReference type="SMART" id="SM00355">
    <property type="entry name" value="ZnF_C2H2"/>
    <property type="match status" value="10"/>
</dbReference>
<keyword evidence="9" id="KW-1185">Reference proteome</keyword>
<dbReference type="Ensembl" id="ENSPMGT00000005098.1">
    <property type="protein sequence ID" value="ENSPMGP00000004804.1"/>
    <property type="gene ID" value="ENSPMGG00000004068.1"/>
</dbReference>
<feature type="domain" description="C2H2-type" evidence="7">
    <location>
        <begin position="441"/>
        <end position="470"/>
    </location>
</feature>
<feature type="domain" description="C2H2-type" evidence="7">
    <location>
        <begin position="501"/>
        <end position="530"/>
    </location>
</feature>
<feature type="domain" description="C2H2-type" evidence="7">
    <location>
        <begin position="471"/>
        <end position="500"/>
    </location>
</feature>
<evidence type="ECO:0000256" key="2">
    <source>
        <dbReference type="ARBA" id="ARBA00022737"/>
    </source>
</evidence>
<keyword evidence="3 5" id="KW-0863">Zinc-finger</keyword>
<evidence type="ECO:0000256" key="1">
    <source>
        <dbReference type="ARBA" id="ARBA00022723"/>
    </source>
</evidence>
<organism evidence="8 9">
    <name type="scientific">Periophthalmus magnuspinnatus</name>
    <dbReference type="NCBI Taxonomy" id="409849"/>
    <lineage>
        <taxon>Eukaryota</taxon>
        <taxon>Metazoa</taxon>
        <taxon>Chordata</taxon>
        <taxon>Craniata</taxon>
        <taxon>Vertebrata</taxon>
        <taxon>Euteleostomi</taxon>
        <taxon>Actinopterygii</taxon>
        <taxon>Neopterygii</taxon>
        <taxon>Teleostei</taxon>
        <taxon>Neoteleostei</taxon>
        <taxon>Acanthomorphata</taxon>
        <taxon>Gobiaria</taxon>
        <taxon>Gobiiformes</taxon>
        <taxon>Gobioidei</taxon>
        <taxon>Gobiidae</taxon>
        <taxon>Oxudercinae</taxon>
        <taxon>Periophthalmus</taxon>
    </lineage>
</organism>
<evidence type="ECO:0000259" key="7">
    <source>
        <dbReference type="PROSITE" id="PS50157"/>
    </source>
</evidence>